<dbReference type="Gene3D" id="3.90.70.80">
    <property type="match status" value="1"/>
</dbReference>
<reference evidence="3 4" key="1">
    <citation type="submission" date="2024-02" db="EMBL/GenBank/DDBJ databases">
        <title>Chromosome-scale genome assembly of the rough periwinkle Littorina saxatilis.</title>
        <authorList>
            <person name="De Jode A."/>
            <person name="Faria R."/>
            <person name="Formenti G."/>
            <person name="Sims Y."/>
            <person name="Smith T.P."/>
            <person name="Tracey A."/>
            <person name="Wood J.M.D."/>
            <person name="Zagrodzka Z.B."/>
            <person name="Johannesson K."/>
            <person name="Butlin R.K."/>
            <person name="Leder E.H."/>
        </authorList>
    </citation>
    <scope>NUCLEOTIDE SEQUENCE [LARGE SCALE GENOMIC DNA]</scope>
    <source>
        <strain evidence="3">Snail1</strain>
        <tissue evidence="3">Muscle</tissue>
    </source>
</reference>
<feature type="domain" description="OTU" evidence="2">
    <location>
        <begin position="71"/>
        <end position="208"/>
    </location>
</feature>
<evidence type="ECO:0000313" key="3">
    <source>
        <dbReference type="EMBL" id="KAK7095250.1"/>
    </source>
</evidence>
<dbReference type="PROSITE" id="PS50802">
    <property type="entry name" value="OTU"/>
    <property type="match status" value="1"/>
</dbReference>
<dbReference type="PANTHER" id="PTHR10773">
    <property type="entry name" value="DNA-DIRECTED RNA POLYMERASES I, II, AND III SUBUNIT RPABC2"/>
    <property type="match status" value="1"/>
</dbReference>
<dbReference type="EMBL" id="JBAMIC010000018">
    <property type="protein sequence ID" value="KAK7095250.1"/>
    <property type="molecule type" value="Genomic_DNA"/>
</dbReference>
<comment type="caution">
    <text evidence="3">The sequence shown here is derived from an EMBL/GenBank/DDBJ whole genome shotgun (WGS) entry which is preliminary data.</text>
</comment>
<name>A0AAN9AXK3_9CAEN</name>
<dbReference type="Pfam" id="PF25273">
    <property type="entry name" value="DUF7869"/>
    <property type="match status" value="1"/>
</dbReference>
<feature type="region of interest" description="Disordered" evidence="1">
    <location>
        <begin position="218"/>
        <end position="457"/>
    </location>
</feature>
<evidence type="ECO:0000259" key="2">
    <source>
        <dbReference type="PROSITE" id="PS50802"/>
    </source>
</evidence>
<dbReference type="PANTHER" id="PTHR10773:SF19">
    <property type="match status" value="1"/>
</dbReference>
<evidence type="ECO:0000313" key="4">
    <source>
        <dbReference type="Proteomes" id="UP001374579"/>
    </source>
</evidence>
<dbReference type="AlphaFoldDB" id="A0AAN9AXK3"/>
<gene>
    <name evidence="3" type="ORF">V1264_006683</name>
</gene>
<evidence type="ECO:0000256" key="1">
    <source>
        <dbReference type="SAM" id="MobiDB-lite"/>
    </source>
</evidence>
<dbReference type="Proteomes" id="UP001374579">
    <property type="component" value="Unassembled WGS sequence"/>
</dbReference>
<dbReference type="SUPFAM" id="SSF54001">
    <property type="entry name" value="Cysteine proteinases"/>
    <property type="match status" value="1"/>
</dbReference>
<keyword evidence="4" id="KW-1185">Reference proteome</keyword>
<dbReference type="InterPro" id="IPR038765">
    <property type="entry name" value="Papain-like_cys_pep_sf"/>
</dbReference>
<dbReference type="InterPro" id="IPR003323">
    <property type="entry name" value="OTU_dom"/>
</dbReference>
<proteinExistence type="predicted"/>
<dbReference type="InterPro" id="IPR057191">
    <property type="entry name" value="DUF7869"/>
</dbReference>
<accession>A0AAN9AXK3</accession>
<feature type="region of interest" description="Disordered" evidence="1">
    <location>
        <begin position="586"/>
        <end position="607"/>
    </location>
</feature>
<sequence>MDEDTWSECDEDIFVSIITDTADPLPSQSTGGDNEGLAAVIGESNRQHSLQQLKVRLHNKRLNRHLTNNGMERCSVYADGNCFFKAASLHLQPHDAVSLRAALCHHIRRNIEHYISFFTCTTTDEALAQIDAMEEGGVWNTAANDILPLVLADYSKRRVKIFSSRRHQSIVDISPSMPNTSVDAFSPIYLALLAPEGEPEHFDGCLAKKRHLYHQFSRHVSHPSHQSAGSAEAVVSSPSTCSSPERDGTPDPRGSPEPSATRDGTPDPRGSPEPSATRDGTPDPRGSPEPSATRDETPDPRGSPEPSATRDGTPDPRGSPEPSATRDGTPDPRGSPELSATRDGTPDPRGSPEPSATRDGTPDPRGSPELSATRDGSPDPRGSPEPSATRDGTPDPRGSPELSATRDGTPDPRGSPEPSASTTKSLSTIYNTPPKKPGRKRKSKPEAWKRNQQKKARLEGKEYVNCRGKVTEARSVKPVDCSKCKLKCSSHINMDQQSSIFDAFYGLQDYNRQKDYICTHVTQKNTVTILDEETMTPKKKTRQVARKFFLTVDGEKVQVCKRFFLGTLSVGHAYVQHALGNAQDGVFSGQDGRGKHTPGNKTSEEDRRRVRKHIESFPCLESHYCRKSSGRKFLDETLSIKEMYRLFTQDCASEGVVPVSNSIYRQTFVTEYNLAFHKPKKDLCLLCSLYHDAQKNNTVTPELEADYREHQEKKQESRQEKTNDKKLAQENNEISVATFDLESVLSTPCNNISQTHYKRKLAVYNLSIYNLASKEGQCFVWDETHGRKGSCEIATCLFHHLKCLPPQVKHVILYSDTCTGQNRNQYVAAALLQAVQQLPNLECIDQKFLTSGHTHMECDSMHSAIETAKKKIQVAIPDQWHYVIECARLSQPYTVHELEFGDFIDYKKVAASTMRNTKTDAAGNRINWLQISWFRFKKEDPDTVFFKYRMKDDFQQLKIRGGRRGRTPCMTTELPSRYLERQPISAVKKADLMDLCRLNVIPQKHHHFYEGLPCSLSAPDRLPEPDITEDVDTDEG</sequence>
<feature type="compositionally biased region" description="Polar residues" evidence="1">
    <location>
        <begin position="418"/>
        <end position="431"/>
    </location>
</feature>
<feature type="region of interest" description="Disordered" evidence="1">
    <location>
        <begin position="707"/>
        <end position="727"/>
    </location>
</feature>
<protein>
    <recommendedName>
        <fullName evidence="2">OTU domain-containing protein</fullName>
    </recommendedName>
</protein>
<organism evidence="3 4">
    <name type="scientific">Littorina saxatilis</name>
    <dbReference type="NCBI Taxonomy" id="31220"/>
    <lineage>
        <taxon>Eukaryota</taxon>
        <taxon>Metazoa</taxon>
        <taxon>Spiralia</taxon>
        <taxon>Lophotrochozoa</taxon>
        <taxon>Mollusca</taxon>
        <taxon>Gastropoda</taxon>
        <taxon>Caenogastropoda</taxon>
        <taxon>Littorinimorpha</taxon>
        <taxon>Littorinoidea</taxon>
        <taxon>Littorinidae</taxon>
        <taxon>Littorina</taxon>
    </lineage>
</organism>